<comment type="subcellular location">
    <subcellularLocation>
        <location evidence="1">Nucleus</location>
        <location evidence="1">Nucleolus</location>
    </subcellularLocation>
</comment>
<keyword evidence="9" id="KW-0539">Nucleus</keyword>
<dbReference type="PANTHER" id="PTHR31576">
    <property type="entry name" value="TATA BOX-BINDING PROTEIN-ASSOCIATED FACTOR RNA POLYMERASE I SUBUNIT B"/>
    <property type="match status" value="1"/>
</dbReference>
<comment type="caution">
    <text evidence="12">The sequence shown here is derived from an EMBL/GenBank/DDBJ whole genome shotgun (WGS) entry which is preliminary data.</text>
</comment>
<keyword evidence="6" id="KW-0805">Transcription regulation</keyword>
<dbReference type="GO" id="GO:0070860">
    <property type="term" value="C:RNA polymerase I core factor complex"/>
    <property type="evidence" value="ECO:0007669"/>
    <property type="project" value="InterPro"/>
</dbReference>
<evidence type="ECO:0000259" key="11">
    <source>
        <dbReference type="Pfam" id="PF20645"/>
    </source>
</evidence>
<feature type="domain" description="Rrn7/TAF1B C-terminal cyclin" evidence="11">
    <location>
        <begin position="223"/>
        <end position="363"/>
    </location>
</feature>
<dbReference type="EMBL" id="MNUE01000030">
    <property type="protein sequence ID" value="OJD33466.1"/>
    <property type="molecule type" value="Genomic_DNA"/>
</dbReference>
<evidence type="ECO:0000256" key="9">
    <source>
        <dbReference type="ARBA" id="ARBA00023242"/>
    </source>
</evidence>
<evidence type="ECO:0000256" key="6">
    <source>
        <dbReference type="ARBA" id="ARBA00023015"/>
    </source>
</evidence>
<name>A0A1J9QZQ0_9PEZI</name>
<gene>
    <name evidence="12" type="ORF">BKCO1_3000031</name>
</gene>
<evidence type="ECO:0000256" key="10">
    <source>
        <dbReference type="SAM" id="MobiDB-lite"/>
    </source>
</evidence>
<feature type="compositionally biased region" description="Basic residues" evidence="10">
    <location>
        <begin position="20"/>
        <end position="29"/>
    </location>
</feature>
<evidence type="ECO:0000313" key="13">
    <source>
        <dbReference type="Proteomes" id="UP000183809"/>
    </source>
</evidence>
<feature type="compositionally biased region" description="Polar residues" evidence="10">
    <location>
        <begin position="1"/>
        <end position="10"/>
    </location>
</feature>
<dbReference type="GeneID" id="31014171"/>
<evidence type="ECO:0000256" key="4">
    <source>
        <dbReference type="ARBA" id="ARBA00022771"/>
    </source>
</evidence>
<proteinExistence type="inferred from homology"/>
<keyword evidence="5" id="KW-0862">Zinc</keyword>
<evidence type="ECO:0000256" key="7">
    <source>
        <dbReference type="ARBA" id="ARBA00023125"/>
    </source>
</evidence>
<keyword evidence="4" id="KW-0863">Zinc-finger</keyword>
<comment type="similarity">
    <text evidence="2">Belongs to the RRN7/TAF1B family.</text>
</comment>
<dbReference type="Proteomes" id="UP000183809">
    <property type="component" value="Unassembled WGS sequence"/>
</dbReference>
<dbReference type="InterPro" id="IPR048538">
    <property type="entry name" value="Rrn7_cyclin_C"/>
</dbReference>
<evidence type="ECO:0000256" key="3">
    <source>
        <dbReference type="ARBA" id="ARBA00022723"/>
    </source>
</evidence>
<keyword evidence="7" id="KW-0238">DNA-binding</keyword>
<keyword evidence="13" id="KW-1185">Reference proteome</keyword>
<evidence type="ECO:0000256" key="8">
    <source>
        <dbReference type="ARBA" id="ARBA00023163"/>
    </source>
</evidence>
<dbReference type="GO" id="GO:0042790">
    <property type="term" value="P:nucleolar large rRNA transcription by RNA polymerase I"/>
    <property type="evidence" value="ECO:0007669"/>
    <property type="project" value="TreeGrafter"/>
</dbReference>
<organism evidence="12 13">
    <name type="scientific">Diplodia corticola</name>
    <dbReference type="NCBI Taxonomy" id="236234"/>
    <lineage>
        <taxon>Eukaryota</taxon>
        <taxon>Fungi</taxon>
        <taxon>Dikarya</taxon>
        <taxon>Ascomycota</taxon>
        <taxon>Pezizomycotina</taxon>
        <taxon>Dothideomycetes</taxon>
        <taxon>Dothideomycetes incertae sedis</taxon>
        <taxon>Botryosphaeriales</taxon>
        <taxon>Botryosphaeriaceae</taxon>
        <taxon>Diplodia</taxon>
    </lineage>
</organism>
<evidence type="ECO:0000256" key="2">
    <source>
        <dbReference type="ARBA" id="ARBA00006899"/>
    </source>
</evidence>
<dbReference type="STRING" id="236234.A0A1J9QZQ0"/>
<dbReference type="AlphaFoldDB" id="A0A1J9QZQ0"/>
<protein>
    <recommendedName>
        <fullName evidence="11">Rrn7/TAF1B C-terminal cyclin domain-containing protein</fullName>
    </recommendedName>
</protein>
<evidence type="ECO:0000313" key="12">
    <source>
        <dbReference type="EMBL" id="OJD33466.1"/>
    </source>
</evidence>
<dbReference type="InterPro" id="IPR033599">
    <property type="entry name" value="TAF1B/Rrn7"/>
</dbReference>
<sequence>MPGSRTTMRGTLSAKEPRSGSRRKTRTSKKAPTSKAKPRSSATSNACNGSSAHKPAGWSTPKACPPTLRQVNLHHPRRRTNPHLFSQIVIRDLWHIRLRALSWTQNRDNAPHPIRPLDTLVLCYFGLVVLQLPVSLHDLHSWLSFSSSSTTTITNPPAPQNNNNNTTTTPTTLTDPTPSFTPSSNSPHPTPPSLLLLPSPLTHRLPPAYLSALSSAPPSPPFPPTPSRLQSGICALARLFRADLGVALPPLNFFPLAYRAYVEALGLPLELLPVVERLARGAGVGWVVGGGDAFGGDEGGGERRRRMKVDARCWLPEAQLAALVVVGMEVLCPLREEPEGAGEGDRVKKKVPAFEWAEWVRRRERGAVDEARGEAMALVRVGGGVDGAADGGDDDEYLSAAEKMLQGRDVDDVAGLPKATALLGGGADEAAYAEEDEDELEGLEGIERVFYEAVAERAVMPVSLLVKSVGLIEKKLEESAKKIREGRRRLGNAR</sequence>
<reference evidence="12 13" key="1">
    <citation type="submission" date="2016-10" db="EMBL/GenBank/DDBJ databases">
        <title>Proteomics and genomics reveal pathogen-plant mechanisms compatible with a hemibiotrophic lifestyle of Diplodia corticola.</title>
        <authorList>
            <person name="Fernandes I."/>
            <person name="De Jonge R."/>
            <person name="Van De Peer Y."/>
            <person name="Devreese B."/>
            <person name="Alves A."/>
            <person name="Esteves A.C."/>
        </authorList>
    </citation>
    <scope>NUCLEOTIDE SEQUENCE [LARGE SCALE GENOMIC DNA]</scope>
    <source>
        <strain evidence="12 13">CBS 112549</strain>
    </source>
</reference>
<dbReference type="PANTHER" id="PTHR31576:SF2">
    <property type="entry name" value="TATA BOX-BINDING PROTEIN-ASSOCIATED FACTOR RNA POLYMERASE I SUBUNIT B"/>
    <property type="match status" value="1"/>
</dbReference>
<dbReference type="GO" id="GO:0008270">
    <property type="term" value="F:zinc ion binding"/>
    <property type="evidence" value="ECO:0007669"/>
    <property type="project" value="UniProtKB-KW"/>
</dbReference>
<keyword evidence="3" id="KW-0479">Metal-binding</keyword>
<dbReference type="Pfam" id="PF20645">
    <property type="entry name" value="Rrn7_cyclin_C"/>
    <property type="match status" value="1"/>
</dbReference>
<accession>A0A1J9QZQ0</accession>
<evidence type="ECO:0000256" key="5">
    <source>
        <dbReference type="ARBA" id="ARBA00022833"/>
    </source>
</evidence>
<feature type="region of interest" description="Disordered" evidence="10">
    <location>
        <begin position="150"/>
        <end position="197"/>
    </location>
</feature>
<feature type="compositionally biased region" description="Low complexity" evidence="10">
    <location>
        <begin position="30"/>
        <end position="42"/>
    </location>
</feature>
<dbReference type="RefSeq" id="XP_020129726.1">
    <property type="nucleotide sequence ID" value="XM_020273910.1"/>
</dbReference>
<keyword evidence="8" id="KW-0804">Transcription</keyword>
<evidence type="ECO:0000256" key="1">
    <source>
        <dbReference type="ARBA" id="ARBA00004604"/>
    </source>
</evidence>
<dbReference type="GO" id="GO:0001164">
    <property type="term" value="F:RNA polymerase I core promoter sequence-specific DNA binding"/>
    <property type="evidence" value="ECO:0007669"/>
    <property type="project" value="InterPro"/>
</dbReference>
<feature type="region of interest" description="Disordered" evidence="10">
    <location>
        <begin position="1"/>
        <end position="63"/>
    </location>
</feature>